<dbReference type="GO" id="GO:0030686">
    <property type="term" value="C:90S preribosome"/>
    <property type="evidence" value="ECO:0007669"/>
    <property type="project" value="TreeGrafter"/>
</dbReference>
<dbReference type="PhylomeDB" id="A7TSR9"/>
<dbReference type="PANTHER" id="PTHR24030:SF0">
    <property type="entry name" value="PROTEIN CMSS1"/>
    <property type="match status" value="1"/>
</dbReference>
<proteinExistence type="predicted"/>
<reference evidence="1 2" key="1">
    <citation type="journal article" date="2007" name="Proc. Natl. Acad. Sci. U.S.A.">
        <title>Independent sorting-out of thousands of duplicated gene pairs in two yeast species descended from a whole-genome duplication.</title>
        <authorList>
            <person name="Scannell D.R."/>
            <person name="Frank A.C."/>
            <person name="Conant G.C."/>
            <person name="Byrne K.P."/>
            <person name="Woolfit M."/>
            <person name="Wolfe K.H."/>
        </authorList>
    </citation>
    <scope>NUCLEOTIDE SEQUENCE [LARGE SCALE GENOMIC DNA]</scope>
    <source>
        <strain evidence="2">ATCC 22028 / DSM 70294 / BCRC 21397 / CBS 2163 / NBRC 10782 / NRRL Y-8283 / UCD 57-17</strain>
    </source>
</reference>
<dbReference type="EMBL" id="DS480522">
    <property type="protein sequence ID" value="EDO14683.1"/>
    <property type="molecule type" value="Genomic_DNA"/>
</dbReference>
<dbReference type="InParanoid" id="A7TSR9"/>
<dbReference type="HOGENOM" id="CLU_082468_0_0_1"/>
<keyword evidence="2" id="KW-1185">Reference proteome</keyword>
<accession>A7TSR9</accession>
<gene>
    <name evidence="1" type="ORF">Kpol_344p3</name>
</gene>
<sequence length="318" mass="36769">MRCEDMLLLQLIIYLKGFYRIFLLLLSLKELTNSIVKMSNADDLDDGLVYDYESAGEITEEVSEDKNIENTIDEATNTSEKKRPIEDDILEEEEEKLSKRQKKLRKSKVHEKRKEQAIYLEEKLKSIPKGTNEEISDYFTTLIREKNPDLSALELEDIYLKKTDFISTAKFADKDRNLTNFPEFMSQFSKSPKAIIFSMSNIRVADVHRSLNGNKTSVKLFAKNKLKEDIDMVANVLGENNKKFKNLKYFITTPTRMEKLLENTDLFYAGKDKLDIILDASYLDPKKNSLIASENTALLCKVLKKILDNKSSVKILLY</sequence>
<dbReference type="InterPro" id="IPR032704">
    <property type="entry name" value="Cms1"/>
</dbReference>
<dbReference type="GO" id="GO:0005634">
    <property type="term" value="C:nucleus"/>
    <property type="evidence" value="ECO:0007669"/>
    <property type="project" value="TreeGrafter"/>
</dbReference>
<dbReference type="AlphaFoldDB" id="A7TSR9"/>
<dbReference type="KEGG" id="vpo:Kpol_344p3"/>
<dbReference type="OMA" id="CVGTPAR"/>
<evidence type="ECO:0000313" key="2">
    <source>
        <dbReference type="Proteomes" id="UP000000267"/>
    </source>
</evidence>
<dbReference type="PANTHER" id="PTHR24030">
    <property type="entry name" value="PROTEIN CMSS1"/>
    <property type="match status" value="1"/>
</dbReference>
<protein>
    <recommendedName>
        <fullName evidence="3">Protein CMS1</fullName>
    </recommendedName>
</protein>
<dbReference type="Proteomes" id="UP000000267">
    <property type="component" value="Unassembled WGS sequence"/>
</dbReference>
<dbReference type="STRING" id="436907.A7TSR9"/>
<organism evidence="2">
    <name type="scientific">Vanderwaltozyma polyspora (strain ATCC 22028 / DSM 70294 / BCRC 21397 / CBS 2163 / NBRC 10782 / NRRL Y-8283 / UCD 57-17)</name>
    <name type="common">Kluyveromyces polysporus</name>
    <dbReference type="NCBI Taxonomy" id="436907"/>
    <lineage>
        <taxon>Eukaryota</taxon>
        <taxon>Fungi</taxon>
        <taxon>Dikarya</taxon>
        <taxon>Ascomycota</taxon>
        <taxon>Saccharomycotina</taxon>
        <taxon>Saccharomycetes</taxon>
        <taxon>Saccharomycetales</taxon>
        <taxon>Saccharomycetaceae</taxon>
        <taxon>Vanderwaltozyma</taxon>
    </lineage>
</organism>
<evidence type="ECO:0000313" key="1">
    <source>
        <dbReference type="EMBL" id="EDO14683.1"/>
    </source>
</evidence>
<dbReference type="FunCoup" id="A7TSR9">
    <property type="interactions" value="332"/>
</dbReference>
<dbReference type="Pfam" id="PF14617">
    <property type="entry name" value="CMS1"/>
    <property type="match status" value="1"/>
</dbReference>
<name>A7TSR9_VANPO</name>
<dbReference type="GeneID" id="5542709"/>
<dbReference type="RefSeq" id="XP_001642541.1">
    <property type="nucleotide sequence ID" value="XM_001642491.1"/>
</dbReference>
<dbReference type="eggNOG" id="KOG3089">
    <property type="taxonomic scope" value="Eukaryota"/>
</dbReference>
<evidence type="ECO:0008006" key="3">
    <source>
        <dbReference type="Google" id="ProtNLM"/>
    </source>
</evidence>
<dbReference type="OrthoDB" id="1929311at2759"/>